<reference evidence="2" key="1">
    <citation type="journal article" date="2022" name="Mol. Ecol. Resour.">
        <title>The genomes of chicory, endive, great burdock and yacon provide insights into Asteraceae palaeo-polyploidization history and plant inulin production.</title>
        <authorList>
            <person name="Fan W."/>
            <person name="Wang S."/>
            <person name="Wang H."/>
            <person name="Wang A."/>
            <person name="Jiang F."/>
            <person name="Liu H."/>
            <person name="Zhao H."/>
            <person name="Xu D."/>
            <person name="Zhang Y."/>
        </authorList>
    </citation>
    <scope>NUCLEOTIDE SEQUENCE [LARGE SCALE GENOMIC DNA]</scope>
    <source>
        <strain evidence="2">cv. Yunnan</strain>
    </source>
</reference>
<protein>
    <submittedName>
        <fullName evidence="1">Uncharacterized protein</fullName>
    </submittedName>
</protein>
<accession>A0ACB9HVZ6</accession>
<gene>
    <name evidence="1" type="ORF">L1987_34940</name>
</gene>
<comment type="caution">
    <text evidence="1">The sequence shown here is derived from an EMBL/GenBank/DDBJ whole genome shotgun (WGS) entry which is preliminary data.</text>
</comment>
<evidence type="ECO:0000313" key="2">
    <source>
        <dbReference type="Proteomes" id="UP001056120"/>
    </source>
</evidence>
<organism evidence="1 2">
    <name type="scientific">Smallanthus sonchifolius</name>
    <dbReference type="NCBI Taxonomy" id="185202"/>
    <lineage>
        <taxon>Eukaryota</taxon>
        <taxon>Viridiplantae</taxon>
        <taxon>Streptophyta</taxon>
        <taxon>Embryophyta</taxon>
        <taxon>Tracheophyta</taxon>
        <taxon>Spermatophyta</taxon>
        <taxon>Magnoliopsida</taxon>
        <taxon>eudicotyledons</taxon>
        <taxon>Gunneridae</taxon>
        <taxon>Pentapetalae</taxon>
        <taxon>asterids</taxon>
        <taxon>campanulids</taxon>
        <taxon>Asterales</taxon>
        <taxon>Asteraceae</taxon>
        <taxon>Asteroideae</taxon>
        <taxon>Heliantheae alliance</taxon>
        <taxon>Millerieae</taxon>
        <taxon>Smallanthus</taxon>
    </lineage>
</organism>
<reference evidence="1 2" key="2">
    <citation type="journal article" date="2022" name="Mol. Ecol. Resour.">
        <title>The genomes of chicory, endive, great burdock and yacon provide insights into Asteraceae paleo-polyploidization history and plant inulin production.</title>
        <authorList>
            <person name="Fan W."/>
            <person name="Wang S."/>
            <person name="Wang H."/>
            <person name="Wang A."/>
            <person name="Jiang F."/>
            <person name="Liu H."/>
            <person name="Zhao H."/>
            <person name="Xu D."/>
            <person name="Zhang Y."/>
        </authorList>
    </citation>
    <scope>NUCLEOTIDE SEQUENCE [LARGE SCALE GENOMIC DNA]</scope>
    <source>
        <strain evidence="2">cv. Yunnan</strain>
        <tissue evidence="1">Leaves</tissue>
    </source>
</reference>
<name>A0ACB9HVZ6_9ASTR</name>
<keyword evidence="2" id="KW-1185">Reference proteome</keyword>
<evidence type="ECO:0000313" key="1">
    <source>
        <dbReference type="EMBL" id="KAI3799641.1"/>
    </source>
</evidence>
<proteinExistence type="predicted"/>
<dbReference type="Proteomes" id="UP001056120">
    <property type="component" value="Linkage Group LG11"/>
</dbReference>
<sequence length="187" mass="20933">MFRPCIKSRYFHSTADEGQKCPPNPTEKGKTMEMVKCDIHVQCIEVILEDNNIAKALAEYASEAAIEFLVLGAASRHGFIRFKASDVPTTVMKAAPDFCTIYVISKGKITSAKKSLKPAPFVSPLYEQIQEQSNITTITNTFATVPPPNNNFNVKGRVQNSPKGEVDPFFKKVDRFMSRDHQDFRLA</sequence>
<dbReference type="EMBL" id="CM042028">
    <property type="protein sequence ID" value="KAI3799641.1"/>
    <property type="molecule type" value="Genomic_DNA"/>
</dbReference>